<dbReference type="AlphaFoldDB" id="A0A8J2J609"/>
<protein>
    <submittedName>
        <fullName evidence="1">Uncharacterized protein</fullName>
    </submittedName>
</protein>
<comment type="caution">
    <text evidence="1">The sequence shown here is derived from an EMBL/GenBank/DDBJ whole genome shotgun (WGS) entry which is preliminary data.</text>
</comment>
<sequence length="74" mass="8603">MRIRVLPKAGTEDLKRDKYLDQKNRNLFLTLCFVLDGVTTFKCWYEQTCTIKGGCLLNQYRQSRSNIMVVASLP</sequence>
<accession>A0A8J2J609</accession>
<evidence type="ECO:0000313" key="2">
    <source>
        <dbReference type="Proteomes" id="UP000708208"/>
    </source>
</evidence>
<evidence type="ECO:0000313" key="1">
    <source>
        <dbReference type="EMBL" id="CAG7681827.1"/>
    </source>
</evidence>
<proteinExistence type="predicted"/>
<reference evidence="1" key="1">
    <citation type="submission" date="2021-06" db="EMBL/GenBank/DDBJ databases">
        <authorList>
            <person name="Hodson N. C."/>
            <person name="Mongue J. A."/>
            <person name="Jaron S. K."/>
        </authorList>
    </citation>
    <scope>NUCLEOTIDE SEQUENCE</scope>
</reference>
<keyword evidence="2" id="KW-1185">Reference proteome</keyword>
<organism evidence="1 2">
    <name type="scientific">Allacma fusca</name>
    <dbReference type="NCBI Taxonomy" id="39272"/>
    <lineage>
        <taxon>Eukaryota</taxon>
        <taxon>Metazoa</taxon>
        <taxon>Ecdysozoa</taxon>
        <taxon>Arthropoda</taxon>
        <taxon>Hexapoda</taxon>
        <taxon>Collembola</taxon>
        <taxon>Symphypleona</taxon>
        <taxon>Sminthuridae</taxon>
        <taxon>Allacma</taxon>
    </lineage>
</organism>
<dbReference type="Proteomes" id="UP000708208">
    <property type="component" value="Unassembled WGS sequence"/>
</dbReference>
<name>A0A8J2J609_9HEXA</name>
<gene>
    <name evidence="1" type="ORF">AFUS01_LOCUS2865</name>
</gene>
<dbReference type="EMBL" id="CAJVCH010016781">
    <property type="protein sequence ID" value="CAG7681827.1"/>
    <property type="molecule type" value="Genomic_DNA"/>
</dbReference>